<gene>
    <name evidence="3" type="ORF">FPE_LOCUS5238</name>
</gene>
<dbReference type="InterPro" id="IPR036770">
    <property type="entry name" value="Ankyrin_rpt-contain_sf"/>
</dbReference>
<evidence type="ECO:0000313" key="3">
    <source>
        <dbReference type="EMBL" id="CAI9757808.1"/>
    </source>
</evidence>
<reference evidence="3" key="1">
    <citation type="submission" date="2023-05" db="EMBL/GenBank/DDBJ databases">
        <authorList>
            <person name="Huff M."/>
        </authorList>
    </citation>
    <scope>NUCLEOTIDE SEQUENCE</scope>
</reference>
<dbReference type="InterPro" id="IPR002110">
    <property type="entry name" value="Ankyrin_rpt"/>
</dbReference>
<dbReference type="GO" id="GO:0005886">
    <property type="term" value="C:plasma membrane"/>
    <property type="evidence" value="ECO:0007669"/>
    <property type="project" value="TreeGrafter"/>
</dbReference>
<proteinExistence type="predicted"/>
<dbReference type="SUPFAM" id="SSF48403">
    <property type="entry name" value="Ankyrin repeat"/>
    <property type="match status" value="1"/>
</dbReference>
<dbReference type="Gene3D" id="1.25.40.20">
    <property type="entry name" value="Ankyrin repeat-containing domain"/>
    <property type="match status" value="1"/>
</dbReference>
<dbReference type="EMBL" id="OU503038">
    <property type="protein sequence ID" value="CAI9757808.1"/>
    <property type="molecule type" value="Genomic_DNA"/>
</dbReference>
<dbReference type="Pfam" id="PF00023">
    <property type="entry name" value="Ank"/>
    <property type="match status" value="1"/>
</dbReference>
<dbReference type="PANTHER" id="PTHR21068:SF43">
    <property type="entry name" value="SPARTIN"/>
    <property type="match status" value="1"/>
</dbReference>
<dbReference type="SMART" id="SM00248">
    <property type="entry name" value="ANK"/>
    <property type="match status" value="2"/>
</dbReference>
<name>A0AAD1YV16_9LAMI</name>
<organism evidence="3 4">
    <name type="scientific">Fraxinus pennsylvanica</name>
    <dbReference type="NCBI Taxonomy" id="56036"/>
    <lineage>
        <taxon>Eukaryota</taxon>
        <taxon>Viridiplantae</taxon>
        <taxon>Streptophyta</taxon>
        <taxon>Embryophyta</taxon>
        <taxon>Tracheophyta</taxon>
        <taxon>Spermatophyta</taxon>
        <taxon>Magnoliopsida</taxon>
        <taxon>eudicotyledons</taxon>
        <taxon>Gunneridae</taxon>
        <taxon>Pentapetalae</taxon>
        <taxon>asterids</taxon>
        <taxon>lamiids</taxon>
        <taxon>Lamiales</taxon>
        <taxon>Oleaceae</taxon>
        <taxon>Oleeae</taxon>
        <taxon>Fraxinus</taxon>
    </lineage>
</organism>
<feature type="compositionally biased region" description="Acidic residues" evidence="2">
    <location>
        <begin position="127"/>
        <end position="136"/>
    </location>
</feature>
<feature type="repeat" description="ANK" evidence="1">
    <location>
        <begin position="299"/>
        <end position="331"/>
    </location>
</feature>
<dbReference type="PROSITE" id="PS50088">
    <property type="entry name" value="ANK_REPEAT"/>
    <property type="match status" value="1"/>
</dbReference>
<feature type="region of interest" description="Disordered" evidence="2">
    <location>
        <begin position="120"/>
        <end position="149"/>
    </location>
</feature>
<dbReference type="InterPro" id="IPR045036">
    <property type="entry name" value="Spartin-like"/>
</dbReference>
<dbReference type="Proteomes" id="UP000834106">
    <property type="component" value="Chromosome 3"/>
</dbReference>
<dbReference type="AlphaFoldDB" id="A0AAD1YV16"/>
<evidence type="ECO:0000256" key="2">
    <source>
        <dbReference type="SAM" id="MobiDB-lite"/>
    </source>
</evidence>
<accession>A0AAD1YV16</accession>
<evidence type="ECO:0000313" key="4">
    <source>
        <dbReference type="Proteomes" id="UP000834106"/>
    </source>
</evidence>
<protein>
    <submittedName>
        <fullName evidence="3">Uncharacterized protein</fullName>
    </submittedName>
</protein>
<sequence>MVGKSHRNTLLSALDINRANFRLNNEALIGNPIETQLDIVLSKEVYFLWRGLPHNPRCNLPFDRPALLIELASSELQIILLCQDDNTIAALAHVADETQWSLTKDLAAVKLDQSHYFFSFQPPKETEDSDSNDDDEKEKKKNKKEKVRKEVEEKEVMVEVGAMAREVIAGELNTDKKKMEAVEGQCVAHWTKLALNVEEYSGMTARLITVGSGHLVKEILCCGDVAVDRLKSGSNPLAGDCGPCLRMSEFRLWGWAGGSRCLRSPPLQVLCTSASVAQRSQILSMLLDRSVNPDLLNRHKQTPLLLAATHRKISCVKKLTEAGANVSRTQIIVIKKGRCWVLEIITREVVRFRSLEKPPYRHAYSLNSDLRYFVL</sequence>
<keyword evidence="1" id="KW-0040">ANK repeat</keyword>
<keyword evidence="4" id="KW-1185">Reference proteome</keyword>
<dbReference type="PANTHER" id="PTHR21068">
    <property type="entry name" value="SPARTIN"/>
    <property type="match status" value="1"/>
</dbReference>
<evidence type="ECO:0000256" key="1">
    <source>
        <dbReference type="PROSITE-ProRule" id="PRU00023"/>
    </source>
</evidence>